<keyword evidence="3" id="KW-0227">DNA damage</keyword>
<keyword evidence="10" id="KW-1185">Reference proteome</keyword>
<evidence type="ECO:0000313" key="9">
    <source>
        <dbReference type="EMBL" id="GAA4666213.1"/>
    </source>
</evidence>
<organism evidence="9 10">
    <name type="scientific">Frondihabitans cladoniiphilus</name>
    <dbReference type="NCBI Taxonomy" id="715785"/>
    <lineage>
        <taxon>Bacteria</taxon>
        <taxon>Bacillati</taxon>
        <taxon>Actinomycetota</taxon>
        <taxon>Actinomycetes</taxon>
        <taxon>Micrococcales</taxon>
        <taxon>Microbacteriaceae</taxon>
        <taxon>Frondihabitans</taxon>
    </lineage>
</organism>
<comment type="caution">
    <text evidence="9">The sequence shown here is derived from an EMBL/GenBank/DDBJ whole genome shotgun (WGS) entry which is preliminary data.</text>
</comment>
<dbReference type="PANTHER" id="PTHR13604">
    <property type="entry name" value="DC12-RELATED"/>
    <property type="match status" value="1"/>
</dbReference>
<evidence type="ECO:0000256" key="5">
    <source>
        <dbReference type="ARBA" id="ARBA00023124"/>
    </source>
</evidence>
<evidence type="ECO:0000313" key="10">
    <source>
        <dbReference type="Proteomes" id="UP001501295"/>
    </source>
</evidence>
<sequence>MSRASSDLVALFDVDVTGDSLPSPSWNIAPTQPVSLLVDAAPRGDDAGGPPVRRLASARWGLIPSWSDDPKAGAQAFNARVETAAEKPSFRDAVVSRRAIVPANGYYEWVTGADGVKAPVFVHLPDDELFLFAALYEWWRNPASAPDDPTRWVLSTSILTRPSSGPLGAVHERMPVFVGADIMDDWLDPETEGDDDLLQGVAGEADSHAARALVRRVGAAVGSVSLNGPELLAEAR</sequence>
<keyword evidence="7" id="KW-0456">Lyase</keyword>
<gene>
    <name evidence="9" type="ORF">GCM10025780_04790</name>
</gene>
<dbReference type="EMBL" id="BAABLM010000001">
    <property type="protein sequence ID" value="GAA4666213.1"/>
    <property type="molecule type" value="Genomic_DNA"/>
</dbReference>
<evidence type="ECO:0000256" key="1">
    <source>
        <dbReference type="ARBA" id="ARBA00008136"/>
    </source>
</evidence>
<dbReference type="PANTHER" id="PTHR13604:SF0">
    <property type="entry name" value="ABASIC SITE PROCESSING PROTEIN HMCES"/>
    <property type="match status" value="1"/>
</dbReference>
<keyword evidence="5" id="KW-0190">Covalent protein-DNA linkage</keyword>
<keyword evidence="2 8" id="KW-0645">Protease</keyword>
<comment type="similarity">
    <text evidence="1 8">Belongs to the SOS response-associated peptidase family.</text>
</comment>
<proteinExistence type="inferred from homology"/>
<dbReference type="InterPro" id="IPR003738">
    <property type="entry name" value="SRAP"/>
</dbReference>
<evidence type="ECO:0000256" key="8">
    <source>
        <dbReference type="RuleBase" id="RU364100"/>
    </source>
</evidence>
<accession>A0ABP8VLV7</accession>
<dbReference type="Pfam" id="PF02586">
    <property type="entry name" value="SRAP"/>
    <property type="match status" value="1"/>
</dbReference>
<evidence type="ECO:0000256" key="7">
    <source>
        <dbReference type="ARBA" id="ARBA00023239"/>
    </source>
</evidence>
<dbReference type="Proteomes" id="UP001501295">
    <property type="component" value="Unassembled WGS sequence"/>
</dbReference>
<dbReference type="EC" id="3.4.-.-" evidence="8"/>
<evidence type="ECO:0000256" key="4">
    <source>
        <dbReference type="ARBA" id="ARBA00022801"/>
    </source>
</evidence>
<evidence type="ECO:0000256" key="6">
    <source>
        <dbReference type="ARBA" id="ARBA00023125"/>
    </source>
</evidence>
<keyword evidence="6" id="KW-0238">DNA-binding</keyword>
<dbReference type="SUPFAM" id="SSF143081">
    <property type="entry name" value="BB1717-like"/>
    <property type="match status" value="1"/>
</dbReference>
<evidence type="ECO:0000256" key="2">
    <source>
        <dbReference type="ARBA" id="ARBA00022670"/>
    </source>
</evidence>
<dbReference type="InterPro" id="IPR036590">
    <property type="entry name" value="SRAP-like"/>
</dbReference>
<reference evidence="10" key="1">
    <citation type="journal article" date="2019" name="Int. J. Syst. Evol. Microbiol.">
        <title>The Global Catalogue of Microorganisms (GCM) 10K type strain sequencing project: providing services to taxonomists for standard genome sequencing and annotation.</title>
        <authorList>
            <consortium name="The Broad Institute Genomics Platform"/>
            <consortium name="The Broad Institute Genome Sequencing Center for Infectious Disease"/>
            <person name="Wu L."/>
            <person name="Ma J."/>
        </authorList>
    </citation>
    <scope>NUCLEOTIDE SEQUENCE [LARGE SCALE GENOMIC DNA]</scope>
    <source>
        <strain evidence="10">JCM 18956</strain>
    </source>
</reference>
<dbReference type="Gene3D" id="3.90.1680.10">
    <property type="entry name" value="SOS response associated peptidase-like"/>
    <property type="match status" value="1"/>
</dbReference>
<protein>
    <recommendedName>
        <fullName evidence="8">Abasic site processing protein</fullName>
        <ecNumber evidence="8">3.4.-.-</ecNumber>
    </recommendedName>
</protein>
<evidence type="ECO:0000256" key="3">
    <source>
        <dbReference type="ARBA" id="ARBA00022763"/>
    </source>
</evidence>
<keyword evidence="4 8" id="KW-0378">Hydrolase</keyword>
<name>A0ABP8VLV7_9MICO</name>